<dbReference type="Pfam" id="PF05368">
    <property type="entry name" value="NmrA"/>
    <property type="match status" value="1"/>
</dbReference>
<dbReference type="PANTHER" id="PTHR43162">
    <property type="match status" value="1"/>
</dbReference>
<dbReference type="InterPro" id="IPR036291">
    <property type="entry name" value="NAD(P)-bd_dom_sf"/>
</dbReference>
<dbReference type="SUPFAM" id="SSF51735">
    <property type="entry name" value="NAD(P)-binding Rossmann-fold domains"/>
    <property type="match status" value="1"/>
</dbReference>
<dbReference type="InterPro" id="IPR051604">
    <property type="entry name" value="Ergot_Alk_Oxidoreductase"/>
</dbReference>
<keyword evidence="3" id="KW-1185">Reference proteome</keyword>
<reference evidence="2 3" key="1">
    <citation type="submission" date="2021-02" db="EMBL/GenBank/DDBJ databases">
        <title>De Novo genome assembly of isolated myxobacteria.</title>
        <authorList>
            <person name="Stevens D.C."/>
        </authorList>
    </citation>
    <scope>NUCLEOTIDE SEQUENCE [LARGE SCALE GENOMIC DNA]</scope>
    <source>
        <strain evidence="2 3">SCHIC003</strain>
    </source>
</reference>
<organism evidence="2 3">
    <name type="scientific">Myxococcus landrumensis</name>
    <dbReference type="NCBI Taxonomy" id="2813577"/>
    <lineage>
        <taxon>Bacteria</taxon>
        <taxon>Pseudomonadati</taxon>
        <taxon>Myxococcota</taxon>
        <taxon>Myxococcia</taxon>
        <taxon>Myxococcales</taxon>
        <taxon>Cystobacterineae</taxon>
        <taxon>Myxococcaceae</taxon>
        <taxon>Myxococcus</taxon>
    </lineage>
</organism>
<sequence>MLTVMGATGNTGKKVVEMLLAAGQPVRALGRSEQRLGGLRALGAEILVGDPSEAAFLTRAFRGASAVYVMVPPDRETPHYHQDQQRKGEAIVQALRESGVRHVVALSALGTDQSDGTGLHALLHAQEERLKTLRDTNILMLRPVSFFENFLDVLPVIQQQGINADSVEPDLAIPMIATRDIAEVAARALMRRDWSGIAVRELLGPRDLSYREATRILGARLGRPELNYVQLPPQEMSQALVHAGLSETFARLYVEMTQAFNDGRIQPRAGRTADNTTPTRFEDFVAELPLDSANP</sequence>
<protein>
    <submittedName>
        <fullName evidence="2">NAD(P)H-binding protein</fullName>
    </submittedName>
</protein>
<feature type="domain" description="NmrA-like" evidence="1">
    <location>
        <begin position="2"/>
        <end position="284"/>
    </location>
</feature>
<name>A0ABX7NDZ6_9BACT</name>
<accession>A0ABX7NDZ6</accession>
<dbReference type="Gene3D" id="3.90.25.10">
    <property type="entry name" value="UDP-galactose 4-epimerase, domain 1"/>
    <property type="match status" value="1"/>
</dbReference>
<gene>
    <name evidence="2" type="ORF">JY572_06570</name>
</gene>
<proteinExistence type="predicted"/>
<evidence type="ECO:0000313" key="3">
    <source>
        <dbReference type="Proteomes" id="UP000663090"/>
    </source>
</evidence>
<dbReference type="InterPro" id="IPR008030">
    <property type="entry name" value="NmrA-like"/>
</dbReference>
<evidence type="ECO:0000259" key="1">
    <source>
        <dbReference type="Pfam" id="PF05368"/>
    </source>
</evidence>
<dbReference type="RefSeq" id="WP_206717416.1">
    <property type="nucleotide sequence ID" value="NZ_CP071091.1"/>
</dbReference>
<dbReference type="PANTHER" id="PTHR43162:SF1">
    <property type="entry name" value="PRESTALK A DIFFERENTIATION PROTEIN A"/>
    <property type="match status" value="1"/>
</dbReference>
<dbReference type="Proteomes" id="UP000663090">
    <property type="component" value="Chromosome"/>
</dbReference>
<dbReference type="EMBL" id="CP071091">
    <property type="protein sequence ID" value="QSQ15724.1"/>
    <property type="molecule type" value="Genomic_DNA"/>
</dbReference>
<dbReference type="Gene3D" id="3.40.50.720">
    <property type="entry name" value="NAD(P)-binding Rossmann-like Domain"/>
    <property type="match status" value="1"/>
</dbReference>
<evidence type="ECO:0000313" key="2">
    <source>
        <dbReference type="EMBL" id="QSQ15724.1"/>
    </source>
</evidence>